<sequence length="16" mass="1814">MMTNICKRTATESSKL</sequence>
<reference evidence="1" key="1">
    <citation type="submission" date="2014-09" db="EMBL/GenBank/DDBJ databases">
        <authorList>
            <person name="Magalhaes I.L.F."/>
            <person name="Oliveira U."/>
            <person name="Santos F.R."/>
            <person name="Vidigal T.H.D.A."/>
            <person name="Brescovit A.D."/>
            <person name="Santos A.J."/>
        </authorList>
    </citation>
    <scope>NUCLEOTIDE SEQUENCE</scope>
    <source>
        <tissue evidence="1">Shoot tissue taken approximately 20 cm above the soil surface</tissue>
    </source>
</reference>
<dbReference type="AlphaFoldDB" id="A0A0A9AMX1"/>
<reference evidence="1" key="2">
    <citation type="journal article" date="2015" name="Data Brief">
        <title>Shoot transcriptome of the giant reed, Arundo donax.</title>
        <authorList>
            <person name="Barrero R.A."/>
            <person name="Guerrero F.D."/>
            <person name="Moolhuijzen P."/>
            <person name="Goolsby J.A."/>
            <person name="Tidwell J."/>
            <person name="Bellgard S.E."/>
            <person name="Bellgard M.I."/>
        </authorList>
    </citation>
    <scope>NUCLEOTIDE SEQUENCE</scope>
    <source>
        <tissue evidence="1">Shoot tissue taken approximately 20 cm above the soil surface</tissue>
    </source>
</reference>
<proteinExistence type="predicted"/>
<dbReference type="EMBL" id="GBRH01247620">
    <property type="protein sequence ID" value="JAD50275.1"/>
    <property type="molecule type" value="Transcribed_RNA"/>
</dbReference>
<name>A0A0A9AMX1_ARUDO</name>
<evidence type="ECO:0000313" key="1">
    <source>
        <dbReference type="EMBL" id="JAD50275.1"/>
    </source>
</evidence>
<accession>A0A0A9AMX1</accession>
<organism evidence="1">
    <name type="scientific">Arundo donax</name>
    <name type="common">Giant reed</name>
    <name type="synonym">Donax arundinaceus</name>
    <dbReference type="NCBI Taxonomy" id="35708"/>
    <lineage>
        <taxon>Eukaryota</taxon>
        <taxon>Viridiplantae</taxon>
        <taxon>Streptophyta</taxon>
        <taxon>Embryophyta</taxon>
        <taxon>Tracheophyta</taxon>
        <taxon>Spermatophyta</taxon>
        <taxon>Magnoliopsida</taxon>
        <taxon>Liliopsida</taxon>
        <taxon>Poales</taxon>
        <taxon>Poaceae</taxon>
        <taxon>PACMAD clade</taxon>
        <taxon>Arundinoideae</taxon>
        <taxon>Arundineae</taxon>
        <taxon>Arundo</taxon>
    </lineage>
</organism>
<protein>
    <submittedName>
        <fullName evidence="1">Uncharacterized protein</fullName>
    </submittedName>
</protein>